<dbReference type="AlphaFoldDB" id="A0A6A6S927"/>
<reference evidence="1" key="1">
    <citation type="journal article" date="2020" name="Stud. Mycol.">
        <title>101 Dothideomycetes genomes: a test case for predicting lifestyles and emergence of pathogens.</title>
        <authorList>
            <person name="Haridas S."/>
            <person name="Albert R."/>
            <person name="Binder M."/>
            <person name="Bloem J."/>
            <person name="Labutti K."/>
            <person name="Salamov A."/>
            <person name="Andreopoulos B."/>
            <person name="Baker S."/>
            <person name="Barry K."/>
            <person name="Bills G."/>
            <person name="Bluhm B."/>
            <person name="Cannon C."/>
            <person name="Castanera R."/>
            <person name="Culley D."/>
            <person name="Daum C."/>
            <person name="Ezra D."/>
            <person name="Gonzalez J."/>
            <person name="Henrissat B."/>
            <person name="Kuo A."/>
            <person name="Liang C."/>
            <person name="Lipzen A."/>
            <person name="Lutzoni F."/>
            <person name="Magnuson J."/>
            <person name="Mondo S."/>
            <person name="Nolan M."/>
            <person name="Ohm R."/>
            <person name="Pangilinan J."/>
            <person name="Park H.-J."/>
            <person name="Ramirez L."/>
            <person name="Alfaro M."/>
            <person name="Sun H."/>
            <person name="Tritt A."/>
            <person name="Yoshinaga Y."/>
            <person name="Zwiers L.-H."/>
            <person name="Turgeon B."/>
            <person name="Goodwin S."/>
            <person name="Spatafora J."/>
            <person name="Crous P."/>
            <person name="Grigoriev I."/>
        </authorList>
    </citation>
    <scope>NUCLEOTIDE SEQUENCE</scope>
    <source>
        <strain evidence="1">CBS 473.64</strain>
    </source>
</reference>
<protein>
    <submittedName>
        <fullName evidence="1">Uncharacterized protein</fullName>
    </submittedName>
</protein>
<accession>A0A6A6S927</accession>
<dbReference type="SUPFAM" id="SSF89372">
    <property type="entry name" value="Fucose-specific lectin"/>
    <property type="match status" value="1"/>
</dbReference>
<evidence type="ECO:0000313" key="1">
    <source>
        <dbReference type="EMBL" id="KAF2642928.1"/>
    </source>
</evidence>
<keyword evidence="2" id="KW-1185">Reference proteome</keyword>
<gene>
    <name evidence="1" type="ORF">P280DRAFT_547182</name>
</gene>
<dbReference type="EMBL" id="MU006780">
    <property type="protein sequence ID" value="KAF2642928.1"/>
    <property type="molecule type" value="Genomic_DNA"/>
</dbReference>
<evidence type="ECO:0000313" key="2">
    <source>
        <dbReference type="Proteomes" id="UP000799753"/>
    </source>
</evidence>
<organism evidence="1 2">
    <name type="scientific">Massarina eburnea CBS 473.64</name>
    <dbReference type="NCBI Taxonomy" id="1395130"/>
    <lineage>
        <taxon>Eukaryota</taxon>
        <taxon>Fungi</taxon>
        <taxon>Dikarya</taxon>
        <taxon>Ascomycota</taxon>
        <taxon>Pezizomycotina</taxon>
        <taxon>Dothideomycetes</taxon>
        <taxon>Pleosporomycetidae</taxon>
        <taxon>Pleosporales</taxon>
        <taxon>Massarineae</taxon>
        <taxon>Massarinaceae</taxon>
        <taxon>Massarina</taxon>
    </lineage>
</organism>
<proteinExistence type="predicted"/>
<dbReference type="Proteomes" id="UP000799753">
    <property type="component" value="Unassembled WGS sequence"/>
</dbReference>
<name>A0A6A6S927_9PLEO</name>
<sequence>MNNVAPCQEGSLPTIRTPKLFTPLAAARIGSTRFLFYVDENNMVRGVQSTDTPQPPWKEEPSLSAMQIHCAHYSQLAASTLEKSNAQTICLYYQTANQNGAIQMLRYSNTTEKWDSEDTESTPTVFDDLLRGTSITALPMRSGLHAPLDSPLPVVYLQSKTLKLAHSQGNQVEIMRSLGLTFAPNTSFAIVDDGHNLCFFYTSSHSNHLKSIVIKDGKASTPWKVATPTPRSAIAAVRPTKDRIVLFYQSLNCETGSVELASMTFRMVSTTSETQTKPTNLWPVSHAKFTKLA</sequence>
<dbReference type="OrthoDB" id="3215839at2759"/>
<dbReference type="Gene3D" id="2.120.10.70">
    <property type="entry name" value="Fucose-specific lectin"/>
    <property type="match status" value="1"/>
</dbReference>